<accession>A0AB73HEN4</accession>
<dbReference type="RefSeq" id="WP_195749604.1">
    <property type="nucleotide sequence ID" value="NZ_JADOFP010000004.1"/>
</dbReference>
<gene>
    <name evidence="1" type="ORF">ITQ90_05420</name>
</gene>
<dbReference type="AlphaFoldDB" id="A0AB73HEN4"/>
<dbReference type="Proteomes" id="UP001194632">
    <property type="component" value="Unassembled WGS sequence"/>
</dbReference>
<name>A0AB73HEN4_PEDPE</name>
<protein>
    <submittedName>
        <fullName evidence="1">Uncharacterized protein</fullName>
    </submittedName>
</protein>
<proteinExistence type="predicted"/>
<dbReference type="EMBL" id="JADOFP010000004">
    <property type="protein sequence ID" value="MBF7114925.1"/>
    <property type="molecule type" value="Genomic_DNA"/>
</dbReference>
<sequence>MLNCLAYLGFHSIEEIEKMPFSEYYLRLEAYYMQKSEQRQNLALQAFFNQMVQATTGSDKNPKPKYKNLDDMYNLDGEKANIRHAFEGLPVKKKKADINELTANRWDEWKKIQKERRERNGRKV</sequence>
<comment type="caution">
    <text evidence="1">The sequence shown here is derived from an EMBL/GenBank/DDBJ whole genome shotgun (WGS) entry which is preliminary data.</text>
</comment>
<evidence type="ECO:0000313" key="1">
    <source>
        <dbReference type="EMBL" id="MBF7114925.1"/>
    </source>
</evidence>
<evidence type="ECO:0000313" key="2">
    <source>
        <dbReference type="Proteomes" id="UP001194632"/>
    </source>
</evidence>
<reference evidence="1" key="1">
    <citation type="submission" date="2020-11" db="EMBL/GenBank/DDBJ databases">
        <title>Antibiotic susceptibility profiles of Pediococcus pentosaceus from various origins and their implications for the safety assessment of strains with food-technology applications.</title>
        <authorList>
            <person name="Shani N."/>
            <person name="Oberhaensli S."/>
            <person name="Arias E."/>
        </authorList>
    </citation>
    <scope>NUCLEOTIDE SEQUENCE</scope>
    <source>
        <strain evidence="1">FAM 24207</strain>
    </source>
</reference>
<organism evidence="1 2">
    <name type="scientific">Pediococcus pentosaceus</name>
    <dbReference type="NCBI Taxonomy" id="1255"/>
    <lineage>
        <taxon>Bacteria</taxon>
        <taxon>Bacillati</taxon>
        <taxon>Bacillota</taxon>
        <taxon>Bacilli</taxon>
        <taxon>Lactobacillales</taxon>
        <taxon>Lactobacillaceae</taxon>
        <taxon>Pediococcus</taxon>
    </lineage>
</organism>